<dbReference type="EMBL" id="NGJZ01000002">
    <property type="protein sequence ID" value="RSU07039.1"/>
    <property type="molecule type" value="Genomic_DNA"/>
</dbReference>
<evidence type="ECO:0000256" key="4">
    <source>
        <dbReference type="ARBA" id="ARBA00022475"/>
    </source>
</evidence>
<keyword evidence="5" id="KW-0812">Transmembrane</keyword>
<keyword evidence="7" id="KW-1133">Transmembrane helix</keyword>
<evidence type="ECO:0000256" key="6">
    <source>
        <dbReference type="ARBA" id="ARBA00022927"/>
    </source>
</evidence>
<accession>A0A430AGI7</accession>
<evidence type="ECO:0000256" key="3">
    <source>
        <dbReference type="ARBA" id="ARBA00022448"/>
    </source>
</evidence>
<evidence type="ECO:0000256" key="2">
    <source>
        <dbReference type="ARBA" id="ARBA00006742"/>
    </source>
</evidence>
<keyword evidence="3" id="KW-0813">Transport</keyword>
<evidence type="ECO:0000256" key="9">
    <source>
        <dbReference type="ARBA" id="ARBA00023136"/>
    </source>
</evidence>
<dbReference type="InterPro" id="IPR003849">
    <property type="entry name" value="Preprotein_translocase_YajC"/>
</dbReference>
<dbReference type="PANTHER" id="PTHR33909">
    <property type="entry name" value="SEC TRANSLOCON ACCESSORY COMPLEX SUBUNIT YAJC"/>
    <property type="match status" value="1"/>
</dbReference>
<name>A0A430AGI7_9ENTE</name>
<evidence type="ECO:0000256" key="10">
    <source>
        <dbReference type="SAM" id="MobiDB-lite"/>
    </source>
</evidence>
<comment type="caution">
    <text evidence="11">The sequence shown here is derived from an EMBL/GenBank/DDBJ whole genome shotgun (WGS) entry which is preliminary data.</text>
</comment>
<evidence type="ECO:0000256" key="1">
    <source>
        <dbReference type="ARBA" id="ARBA00004162"/>
    </source>
</evidence>
<dbReference type="RefSeq" id="WP_126824395.1">
    <property type="nucleotide sequence ID" value="NZ_JBHLWU010000002.1"/>
</dbReference>
<evidence type="ECO:0000256" key="8">
    <source>
        <dbReference type="ARBA" id="ARBA00023010"/>
    </source>
</evidence>
<dbReference type="SMART" id="SM01323">
    <property type="entry name" value="YajC"/>
    <property type="match status" value="1"/>
</dbReference>
<dbReference type="OrthoDB" id="9800132at2"/>
<keyword evidence="8" id="KW-0811">Translocation</keyword>
<protein>
    <submittedName>
        <fullName evidence="11">Preprotein translocase subunit YajC</fullName>
    </submittedName>
</protein>
<dbReference type="PANTHER" id="PTHR33909:SF1">
    <property type="entry name" value="SEC TRANSLOCON ACCESSORY COMPLEX SUBUNIT YAJC"/>
    <property type="match status" value="1"/>
</dbReference>
<keyword evidence="12" id="KW-1185">Reference proteome</keyword>
<gene>
    <name evidence="11" type="ORF">CBF30_07210</name>
</gene>
<evidence type="ECO:0000256" key="7">
    <source>
        <dbReference type="ARBA" id="ARBA00022989"/>
    </source>
</evidence>
<proteinExistence type="inferred from homology"/>
<organism evidence="11 12">
    <name type="scientific">Vagococcus entomophilus</name>
    <dbReference type="NCBI Taxonomy" id="1160095"/>
    <lineage>
        <taxon>Bacteria</taxon>
        <taxon>Bacillati</taxon>
        <taxon>Bacillota</taxon>
        <taxon>Bacilli</taxon>
        <taxon>Lactobacillales</taxon>
        <taxon>Enterococcaceae</taxon>
        <taxon>Vagococcus</taxon>
    </lineage>
</organism>
<dbReference type="Pfam" id="PF02699">
    <property type="entry name" value="YajC"/>
    <property type="match status" value="1"/>
</dbReference>
<dbReference type="NCBIfam" id="TIGR00739">
    <property type="entry name" value="yajC"/>
    <property type="match status" value="1"/>
</dbReference>
<keyword evidence="4" id="KW-1003">Cell membrane</keyword>
<dbReference type="GO" id="GO:0005886">
    <property type="term" value="C:plasma membrane"/>
    <property type="evidence" value="ECO:0007669"/>
    <property type="project" value="UniProtKB-SubCell"/>
</dbReference>
<keyword evidence="6" id="KW-0653">Protein transport</keyword>
<dbReference type="GO" id="GO:0015031">
    <property type="term" value="P:protein transport"/>
    <property type="evidence" value="ECO:0007669"/>
    <property type="project" value="UniProtKB-KW"/>
</dbReference>
<dbReference type="AlphaFoldDB" id="A0A430AGI7"/>
<comment type="similarity">
    <text evidence="2">Belongs to the YajC family.</text>
</comment>
<comment type="subcellular location">
    <subcellularLocation>
        <location evidence="1">Cell membrane</location>
        <topology evidence="1">Single-pass membrane protein</topology>
    </subcellularLocation>
</comment>
<evidence type="ECO:0000313" key="11">
    <source>
        <dbReference type="EMBL" id="RSU07039.1"/>
    </source>
</evidence>
<evidence type="ECO:0000313" key="12">
    <source>
        <dbReference type="Proteomes" id="UP000288669"/>
    </source>
</evidence>
<feature type="region of interest" description="Disordered" evidence="10">
    <location>
        <begin position="85"/>
        <end position="107"/>
    </location>
</feature>
<keyword evidence="9" id="KW-0472">Membrane</keyword>
<reference evidence="11 12" key="1">
    <citation type="submission" date="2017-05" db="EMBL/GenBank/DDBJ databases">
        <title>Vagococcus spp. assemblies.</title>
        <authorList>
            <person name="Gulvik C.A."/>
        </authorList>
    </citation>
    <scope>NUCLEOTIDE SEQUENCE [LARGE SCALE GENOMIC DNA]</scope>
    <source>
        <strain evidence="11 12">DSM 24756</strain>
    </source>
</reference>
<dbReference type="Proteomes" id="UP000288669">
    <property type="component" value="Unassembled WGS sequence"/>
</dbReference>
<evidence type="ECO:0000256" key="5">
    <source>
        <dbReference type="ARBA" id="ARBA00022692"/>
    </source>
</evidence>
<dbReference type="PRINTS" id="PR01853">
    <property type="entry name" value="YAJCTRNLCASE"/>
</dbReference>
<feature type="compositionally biased region" description="Low complexity" evidence="10">
    <location>
        <begin position="85"/>
        <end position="100"/>
    </location>
</feature>
<sequence length="107" mass="11963">MQFIILIGAMAVMLFFMTRTQKKQQQKRQELLSNAKVGSKVVTIGGLHGVISEINEEKKTVTLDCEGIYLEFNRSAIATVEPSVEVPTVEQETTTTTEVNETVEEKE</sequence>